<sequence>MTTWATAGATTKRTGIQRYLVQGTSYVIGWDKCSGSAVARLFAGRRVRAPSRLALGQGPRRLARKPPTRPRHPDTHESPFLRPVLRTYTTPHRTRRAGKHKQ</sequence>
<gene>
    <name evidence="2" type="ORF">EJ04DRAFT_219475</name>
</gene>
<evidence type="ECO:0000313" key="2">
    <source>
        <dbReference type="EMBL" id="KAF2735245.1"/>
    </source>
</evidence>
<keyword evidence="3" id="KW-1185">Reference proteome</keyword>
<organism evidence="2 3">
    <name type="scientific">Polyplosphaeria fusca</name>
    <dbReference type="NCBI Taxonomy" id="682080"/>
    <lineage>
        <taxon>Eukaryota</taxon>
        <taxon>Fungi</taxon>
        <taxon>Dikarya</taxon>
        <taxon>Ascomycota</taxon>
        <taxon>Pezizomycotina</taxon>
        <taxon>Dothideomycetes</taxon>
        <taxon>Pleosporomycetidae</taxon>
        <taxon>Pleosporales</taxon>
        <taxon>Tetraplosphaeriaceae</taxon>
        <taxon>Polyplosphaeria</taxon>
    </lineage>
</organism>
<evidence type="ECO:0000313" key="3">
    <source>
        <dbReference type="Proteomes" id="UP000799444"/>
    </source>
</evidence>
<comment type="caution">
    <text evidence="2">The sequence shown here is derived from an EMBL/GenBank/DDBJ whole genome shotgun (WGS) entry which is preliminary data.</text>
</comment>
<feature type="compositionally biased region" description="Basic residues" evidence="1">
    <location>
        <begin position="61"/>
        <end position="70"/>
    </location>
</feature>
<feature type="compositionally biased region" description="Basic residues" evidence="1">
    <location>
        <begin position="92"/>
        <end position="102"/>
    </location>
</feature>
<dbReference type="Proteomes" id="UP000799444">
    <property type="component" value="Unassembled WGS sequence"/>
</dbReference>
<reference evidence="2" key="1">
    <citation type="journal article" date="2020" name="Stud. Mycol.">
        <title>101 Dothideomycetes genomes: a test case for predicting lifestyles and emergence of pathogens.</title>
        <authorList>
            <person name="Haridas S."/>
            <person name="Albert R."/>
            <person name="Binder M."/>
            <person name="Bloem J."/>
            <person name="Labutti K."/>
            <person name="Salamov A."/>
            <person name="Andreopoulos B."/>
            <person name="Baker S."/>
            <person name="Barry K."/>
            <person name="Bills G."/>
            <person name="Bluhm B."/>
            <person name="Cannon C."/>
            <person name="Castanera R."/>
            <person name="Culley D."/>
            <person name="Daum C."/>
            <person name="Ezra D."/>
            <person name="Gonzalez J."/>
            <person name="Henrissat B."/>
            <person name="Kuo A."/>
            <person name="Liang C."/>
            <person name="Lipzen A."/>
            <person name="Lutzoni F."/>
            <person name="Magnuson J."/>
            <person name="Mondo S."/>
            <person name="Nolan M."/>
            <person name="Ohm R."/>
            <person name="Pangilinan J."/>
            <person name="Park H.-J."/>
            <person name="Ramirez L."/>
            <person name="Alfaro M."/>
            <person name="Sun H."/>
            <person name="Tritt A."/>
            <person name="Yoshinaga Y."/>
            <person name="Zwiers L.-H."/>
            <person name="Turgeon B."/>
            <person name="Goodwin S."/>
            <person name="Spatafora J."/>
            <person name="Crous P."/>
            <person name="Grigoriev I."/>
        </authorList>
    </citation>
    <scope>NUCLEOTIDE SEQUENCE</scope>
    <source>
        <strain evidence="2">CBS 125425</strain>
    </source>
</reference>
<proteinExistence type="predicted"/>
<dbReference type="EMBL" id="ML996138">
    <property type="protein sequence ID" value="KAF2735245.1"/>
    <property type="molecule type" value="Genomic_DNA"/>
</dbReference>
<dbReference type="AlphaFoldDB" id="A0A9P4QZC3"/>
<accession>A0A9P4QZC3</accession>
<name>A0A9P4QZC3_9PLEO</name>
<protein>
    <submittedName>
        <fullName evidence="2">Uncharacterized protein</fullName>
    </submittedName>
</protein>
<feature type="region of interest" description="Disordered" evidence="1">
    <location>
        <begin position="54"/>
        <end position="102"/>
    </location>
</feature>
<evidence type="ECO:0000256" key="1">
    <source>
        <dbReference type="SAM" id="MobiDB-lite"/>
    </source>
</evidence>